<dbReference type="STRING" id="286115.A0A507D7K7"/>
<evidence type="ECO:0000256" key="2">
    <source>
        <dbReference type="ARBA" id="ARBA00009870"/>
    </source>
</evidence>
<dbReference type="Gene3D" id="1.10.10.580">
    <property type="entry name" value="Structural maintenance of chromosome 1. Chain E"/>
    <property type="match status" value="1"/>
</dbReference>
<feature type="domain" description="Rad21/Rec8-like protein C-terminal eukaryotic" evidence="5">
    <location>
        <begin position="682"/>
        <end position="733"/>
    </location>
</feature>
<evidence type="ECO:0000256" key="3">
    <source>
        <dbReference type="ARBA" id="ARBA00023242"/>
    </source>
</evidence>
<feature type="compositionally biased region" description="Basic and acidic residues" evidence="4">
    <location>
        <begin position="259"/>
        <end position="278"/>
    </location>
</feature>
<sequence length="737" mass="82965">MHRAAVFADLPLCLQHHNLSLTPNCVEEVLALATDEQARMNQPMHGVLKKGALAKIWLASHFEKKLSKQALLNTSIITSVRAILGEAAAYPYALRLSGQLLLGVVRIYSRKARYLLEDCNDALVKIKMAFKPGMVDMPQEQIIANPSTITIPDAIIDEDLLFRDAPFDFRQFMEAATSPLPQSQESMSLPPPWQNVSKLEDITLKEHPSQRSSFYTDFANEVGRNNLFHDEAGFIDFGFDDEALLQQHRFSSQTPLKSRQREQDESVEIGRHDGDISRRGSIMGLDTSSIQLNHDTSEPFGEIAANKRQKSGTDLMNFQAEFPPEGVGFGAAAGVASMDLEDIGEIRMSPLATPSKTPVAMGFDGRMPDTDRPFEEMQPEDGQMFTTPSKAAKKTKNRNTVLTTPRARAGTQKSALKRKNANKIVSVLFDNQIELSNIEIREGLENQSDIMIKPVYESLSDRESYYRQYLKIGVQGWLDIPNSRWPEKLARTTRFCLQTRGIRPLLQPELFSNANIFEEQWDDKVVQKRDTTPFSTSQKRKSSTNLPDMMEIDEGAGVLVGESLEHDHTMGDFTMDENIHGGNDDLWNEVDQAPFAKKSKTRVNDADEKRPQINEEEEEGLLPMSMHTPISKRRGPPASASKYDFDAQGQDDADNTESAAGLSKHTLHVMKVLKDRFNDAEEGEDIIFTDFAKKTTRMQRVKFFFELLVLKSKDMIEVEQEEAYGDIRITPKIALLA</sequence>
<dbReference type="GO" id="GO:0008278">
    <property type="term" value="C:cohesin complex"/>
    <property type="evidence" value="ECO:0007669"/>
    <property type="project" value="InterPro"/>
</dbReference>
<dbReference type="VEuPathDB" id="FungiDB:SeMB42_g03310"/>
<evidence type="ECO:0000259" key="6">
    <source>
        <dbReference type="Pfam" id="PF04825"/>
    </source>
</evidence>
<reference evidence="7 8" key="1">
    <citation type="journal article" date="2019" name="Sci. Rep.">
        <title>Comparative genomics of chytrid fungi reveal insights into the obligate biotrophic and pathogenic lifestyle of Synchytrium endobioticum.</title>
        <authorList>
            <person name="van de Vossenberg B.T.L.H."/>
            <person name="Warris S."/>
            <person name="Nguyen H.D.T."/>
            <person name="van Gent-Pelzer M.P.E."/>
            <person name="Joly D.L."/>
            <person name="van de Geest H.C."/>
            <person name="Bonants P.J.M."/>
            <person name="Smith D.S."/>
            <person name="Levesque C.A."/>
            <person name="van der Lee T.A.J."/>
        </authorList>
    </citation>
    <scope>NUCLEOTIDE SEQUENCE [LARGE SCALE GENOMIC DNA]</scope>
    <source>
        <strain evidence="7 8">MB42</strain>
    </source>
</reference>
<feature type="region of interest" description="Disordered" evidence="4">
    <location>
        <begin position="250"/>
        <end position="281"/>
    </location>
</feature>
<dbReference type="InterPro" id="IPR039781">
    <property type="entry name" value="Rad21/Rec8-like"/>
</dbReference>
<dbReference type="InterPro" id="IPR006909">
    <property type="entry name" value="Rad21/Rec8_C_eu"/>
</dbReference>
<dbReference type="InterPro" id="IPR036390">
    <property type="entry name" value="WH_DNA-bd_sf"/>
</dbReference>
<dbReference type="InterPro" id="IPR006910">
    <property type="entry name" value="Rad21_Rec8_N"/>
</dbReference>
<protein>
    <recommendedName>
        <fullName evidence="9">Rad21/Rec8-like protein N-terminal domain-containing protein</fullName>
    </recommendedName>
</protein>
<dbReference type="SUPFAM" id="SSF46785">
    <property type="entry name" value="Winged helix' DNA-binding domain"/>
    <property type="match status" value="1"/>
</dbReference>
<dbReference type="GO" id="GO:0007062">
    <property type="term" value="P:sister chromatid cohesion"/>
    <property type="evidence" value="ECO:0007669"/>
    <property type="project" value="InterPro"/>
</dbReference>
<feature type="domain" description="Rad21/Rec8-like protein N-terminal" evidence="6">
    <location>
        <begin position="48"/>
        <end position="141"/>
    </location>
</feature>
<evidence type="ECO:0000259" key="5">
    <source>
        <dbReference type="Pfam" id="PF04824"/>
    </source>
</evidence>
<organism evidence="7 8">
    <name type="scientific">Synchytrium endobioticum</name>
    <dbReference type="NCBI Taxonomy" id="286115"/>
    <lineage>
        <taxon>Eukaryota</taxon>
        <taxon>Fungi</taxon>
        <taxon>Fungi incertae sedis</taxon>
        <taxon>Chytridiomycota</taxon>
        <taxon>Chytridiomycota incertae sedis</taxon>
        <taxon>Chytridiomycetes</taxon>
        <taxon>Synchytriales</taxon>
        <taxon>Synchytriaceae</taxon>
        <taxon>Synchytrium</taxon>
    </lineage>
</organism>
<feature type="compositionally biased region" description="Basic and acidic residues" evidence="4">
    <location>
        <begin position="602"/>
        <end position="613"/>
    </location>
</feature>
<evidence type="ECO:0000256" key="4">
    <source>
        <dbReference type="SAM" id="MobiDB-lite"/>
    </source>
</evidence>
<evidence type="ECO:0008006" key="9">
    <source>
        <dbReference type="Google" id="ProtNLM"/>
    </source>
</evidence>
<dbReference type="PANTHER" id="PTHR12585">
    <property type="entry name" value="SCC1 / RAD21 FAMILY MEMBER"/>
    <property type="match status" value="1"/>
</dbReference>
<name>A0A507D7K7_9FUNG</name>
<dbReference type="AlphaFoldDB" id="A0A507D7K7"/>
<dbReference type="GO" id="GO:0005634">
    <property type="term" value="C:nucleus"/>
    <property type="evidence" value="ECO:0007669"/>
    <property type="project" value="UniProtKB-SubCell"/>
</dbReference>
<proteinExistence type="inferred from homology"/>
<evidence type="ECO:0000313" key="7">
    <source>
        <dbReference type="EMBL" id="TPX47446.1"/>
    </source>
</evidence>
<accession>A0A507D7K7</accession>
<dbReference type="EMBL" id="QEAN01000116">
    <property type="protein sequence ID" value="TPX47446.1"/>
    <property type="molecule type" value="Genomic_DNA"/>
</dbReference>
<evidence type="ECO:0000256" key="1">
    <source>
        <dbReference type="ARBA" id="ARBA00004123"/>
    </source>
</evidence>
<comment type="caution">
    <text evidence="7">The sequence shown here is derived from an EMBL/GenBank/DDBJ whole genome shotgun (WGS) entry which is preliminary data.</text>
</comment>
<dbReference type="GO" id="GO:1990414">
    <property type="term" value="P:replication-born double-strand break repair via sister chromatid exchange"/>
    <property type="evidence" value="ECO:0007669"/>
    <property type="project" value="TreeGrafter"/>
</dbReference>
<keyword evidence="3" id="KW-0539">Nucleus</keyword>
<feature type="region of interest" description="Disordered" evidence="4">
    <location>
        <begin position="597"/>
        <end position="659"/>
    </location>
</feature>
<dbReference type="Pfam" id="PF04824">
    <property type="entry name" value="Rad21_Rec8"/>
    <property type="match status" value="1"/>
</dbReference>
<comment type="subcellular location">
    <subcellularLocation>
        <location evidence="1">Nucleus</location>
    </subcellularLocation>
</comment>
<keyword evidence="8" id="KW-1185">Reference proteome</keyword>
<comment type="similarity">
    <text evidence="2">Belongs to the rad21 family.</text>
</comment>
<dbReference type="InterPro" id="IPR023093">
    <property type="entry name" value="ScpA-like_C"/>
</dbReference>
<feature type="region of interest" description="Disordered" evidence="4">
    <location>
        <begin position="376"/>
        <end position="399"/>
    </location>
</feature>
<dbReference type="GO" id="GO:0003682">
    <property type="term" value="F:chromatin binding"/>
    <property type="evidence" value="ECO:0007669"/>
    <property type="project" value="TreeGrafter"/>
</dbReference>
<dbReference type="Pfam" id="PF04825">
    <property type="entry name" value="Rad21_Rec8_N"/>
    <property type="match status" value="1"/>
</dbReference>
<dbReference type="Proteomes" id="UP000317494">
    <property type="component" value="Unassembled WGS sequence"/>
</dbReference>
<dbReference type="PANTHER" id="PTHR12585:SF69">
    <property type="entry name" value="FI11703P"/>
    <property type="match status" value="1"/>
</dbReference>
<evidence type="ECO:0000313" key="8">
    <source>
        <dbReference type="Proteomes" id="UP000317494"/>
    </source>
</evidence>
<gene>
    <name evidence="7" type="ORF">SeMB42_g03310</name>
</gene>